<feature type="compositionally biased region" description="Low complexity" evidence="1">
    <location>
        <begin position="170"/>
        <end position="183"/>
    </location>
</feature>
<evidence type="ECO:0000313" key="4">
    <source>
        <dbReference type="Proteomes" id="UP000245839"/>
    </source>
</evidence>
<sequence>MIGPGSGRDRRKAPPGRARKASLARQTEAALPPTERRDPPQIGLPDLDESPDAASDRVTVVGPRRFPHRRGPCPGHECARRSTLMSSATGSAPSSAASLWAGSPPERQLFPAARIVSTGLTDRRRLCQSRRQGGAPGAQPRRTGTDPDFFWPQILRGAPRAGAEPPLRPGPGAVPGHAPASPGGKLGPAPACALFAQEGAAPASPARSHLLALSP</sequence>
<feature type="compositionally biased region" description="Low complexity" evidence="1">
    <location>
        <begin position="86"/>
        <end position="98"/>
    </location>
</feature>
<dbReference type="EMBL" id="QGDJ01000009">
    <property type="protein sequence ID" value="PWJ16143.1"/>
    <property type="molecule type" value="Genomic_DNA"/>
</dbReference>
<evidence type="ECO:0000256" key="1">
    <source>
        <dbReference type="SAM" id="MobiDB-lite"/>
    </source>
</evidence>
<gene>
    <name evidence="2" type="ORF">BCF38_10927</name>
    <name evidence="3" type="ORF">SAMN05421539_10927</name>
</gene>
<organism evidence="3 5">
    <name type="scientific">Jannaschia seohaensis</name>
    <dbReference type="NCBI Taxonomy" id="475081"/>
    <lineage>
        <taxon>Bacteria</taxon>
        <taxon>Pseudomonadati</taxon>
        <taxon>Pseudomonadota</taxon>
        <taxon>Alphaproteobacteria</taxon>
        <taxon>Rhodobacterales</taxon>
        <taxon>Roseobacteraceae</taxon>
        <taxon>Jannaschia</taxon>
    </lineage>
</organism>
<reference evidence="3" key="2">
    <citation type="submission" date="2016-10" db="EMBL/GenBank/DDBJ databases">
        <authorList>
            <person name="Cai Z."/>
        </authorList>
    </citation>
    <scope>NUCLEOTIDE SEQUENCE [LARGE SCALE GENOMIC DNA]</scope>
    <source>
        <strain evidence="3">DSM 25227</strain>
    </source>
</reference>
<reference evidence="5" key="1">
    <citation type="submission" date="2016-10" db="EMBL/GenBank/DDBJ databases">
        <authorList>
            <person name="Varghese N."/>
            <person name="Submissions S."/>
        </authorList>
    </citation>
    <scope>NUCLEOTIDE SEQUENCE [LARGE SCALE GENOMIC DNA]</scope>
    <source>
        <strain evidence="5">DSM 25227</strain>
    </source>
</reference>
<name>A0A2Y9B0X5_9RHOB</name>
<dbReference type="EMBL" id="UETC01000009">
    <property type="protein sequence ID" value="SSA49128.1"/>
    <property type="molecule type" value="Genomic_DNA"/>
</dbReference>
<accession>A0A2Y9B0X5</accession>
<dbReference type="Proteomes" id="UP000251571">
    <property type="component" value="Unassembled WGS sequence"/>
</dbReference>
<dbReference type="Proteomes" id="UP000245839">
    <property type="component" value="Unassembled WGS sequence"/>
</dbReference>
<reference evidence="2 4" key="3">
    <citation type="submission" date="2018-03" db="EMBL/GenBank/DDBJ databases">
        <title>Genomic Encyclopedia of Archaeal and Bacterial Type Strains, Phase II (KMG-II): from individual species to whole genera.</title>
        <authorList>
            <person name="Goeker M."/>
        </authorList>
    </citation>
    <scope>NUCLEOTIDE SEQUENCE [LARGE SCALE GENOMIC DNA]</scope>
    <source>
        <strain evidence="2 4">DSM 25227</strain>
    </source>
</reference>
<evidence type="ECO:0000313" key="2">
    <source>
        <dbReference type="EMBL" id="PWJ16143.1"/>
    </source>
</evidence>
<dbReference type="AlphaFoldDB" id="A0A2Y9B0X5"/>
<feature type="region of interest" description="Disordered" evidence="1">
    <location>
        <begin position="1"/>
        <end position="103"/>
    </location>
</feature>
<feature type="region of interest" description="Disordered" evidence="1">
    <location>
        <begin position="121"/>
        <end position="190"/>
    </location>
</feature>
<protein>
    <submittedName>
        <fullName evidence="3">Uncharacterized protein</fullName>
    </submittedName>
</protein>
<keyword evidence="4" id="KW-1185">Reference proteome</keyword>
<evidence type="ECO:0000313" key="5">
    <source>
        <dbReference type="Proteomes" id="UP000251571"/>
    </source>
</evidence>
<feature type="compositionally biased region" description="Basic residues" evidence="1">
    <location>
        <begin position="9"/>
        <end position="22"/>
    </location>
</feature>
<proteinExistence type="predicted"/>
<evidence type="ECO:0000313" key="3">
    <source>
        <dbReference type="EMBL" id="SSA49128.1"/>
    </source>
</evidence>